<evidence type="ECO:0000313" key="9">
    <source>
        <dbReference type="Proteomes" id="UP000474777"/>
    </source>
</evidence>
<keyword evidence="6" id="KW-0732">Signal</keyword>
<evidence type="ECO:0000256" key="4">
    <source>
        <dbReference type="ARBA" id="ARBA00022825"/>
    </source>
</evidence>
<keyword evidence="3 5" id="KW-0378">Hydrolase</keyword>
<comment type="caution">
    <text evidence="8">The sequence shown here is derived from an EMBL/GenBank/DDBJ whole genome shotgun (WGS) entry which is preliminary data.</text>
</comment>
<evidence type="ECO:0000256" key="2">
    <source>
        <dbReference type="ARBA" id="ARBA00022670"/>
    </source>
</evidence>
<feature type="signal peptide" evidence="6">
    <location>
        <begin position="1"/>
        <end position="28"/>
    </location>
</feature>
<dbReference type="PANTHER" id="PTHR43399:SF4">
    <property type="entry name" value="CELL WALL-ASSOCIATED PROTEASE"/>
    <property type="match status" value="1"/>
</dbReference>
<dbReference type="InterPro" id="IPR000601">
    <property type="entry name" value="PKD_dom"/>
</dbReference>
<dbReference type="PANTHER" id="PTHR43399">
    <property type="entry name" value="SUBTILISIN-RELATED"/>
    <property type="match status" value="1"/>
</dbReference>
<evidence type="ECO:0000256" key="1">
    <source>
        <dbReference type="ARBA" id="ARBA00011073"/>
    </source>
</evidence>
<dbReference type="NCBIfam" id="TIGR04183">
    <property type="entry name" value="Por_Secre_tail"/>
    <property type="match status" value="1"/>
</dbReference>
<dbReference type="InterPro" id="IPR035986">
    <property type="entry name" value="PKD_dom_sf"/>
</dbReference>
<keyword evidence="9" id="KW-1185">Reference proteome</keyword>
<dbReference type="GO" id="GO:0006508">
    <property type="term" value="P:proteolysis"/>
    <property type="evidence" value="ECO:0007669"/>
    <property type="project" value="UniProtKB-KW"/>
</dbReference>
<dbReference type="Pfam" id="PF18962">
    <property type="entry name" value="Por_Secre_tail"/>
    <property type="match status" value="1"/>
</dbReference>
<evidence type="ECO:0000256" key="3">
    <source>
        <dbReference type="ARBA" id="ARBA00022801"/>
    </source>
</evidence>
<feature type="active site" description="Charge relay system" evidence="5">
    <location>
        <position position="233"/>
    </location>
</feature>
<dbReference type="InterPro" id="IPR026444">
    <property type="entry name" value="Secre_tail"/>
</dbReference>
<dbReference type="InterPro" id="IPR000209">
    <property type="entry name" value="Peptidase_S8/S53_dom"/>
</dbReference>
<dbReference type="PRINTS" id="PR00723">
    <property type="entry name" value="SUBTILISIN"/>
</dbReference>
<dbReference type="SUPFAM" id="SSF49299">
    <property type="entry name" value="PKD domain"/>
    <property type="match status" value="2"/>
</dbReference>
<reference evidence="8 9" key="1">
    <citation type="submission" date="2020-02" db="EMBL/GenBank/DDBJ databases">
        <authorList>
            <person name="Kim M.K."/>
        </authorList>
    </citation>
    <scope>NUCLEOTIDE SEQUENCE [LARGE SCALE GENOMIC DNA]</scope>
    <source>
        <strain evidence="8 9">BT327</strain>
    </source>
</reference>
<dbReference type="InterPro" id="IPR015500">
    <property type="entry name" value="Peptidase_S8_subtilisin-rel"/>
</dbReference>
<feature type="active site" description="Charge relay system" evidence="5">
    <location>
        <position position="176"/>
    </location>
</feature>
<dbReference type="Pfam" id="PF00082">
    <property type="entry name" value="Peptidase_S8"/>
    <property type="match status" value="1"/>
</dbReference>
<dbReference type="Gene3D" id="3.40.50.200">
    <property type="entry name" value="Peptidase S8/S53 domain"/>
    <property type="match status" value="1"/>
</dbReference>
<keyword evidence="4 5" id="KW-0720">Serine protease</keyword>
<feature type="chain" id="PRO_5025470140" evidence="6">
    <location>
        <begin position="29"/>
        <end position="1263"/>
    </location>
</feature>
<feature type="active site" description="Charge relay system" evidence="5">
    <location>
        <position position="390"/>
    </location>
</feature>
<dbReference type="PROSITE" id="PS50093">
    <property type="entry name" value="PKD"/>
    <property type="match status" value="1"/>
</dbReference>
<sequence length="1263" mass="137389">MFTLLMAAYRFCWCLLALSTLAVLPALAQQTGFGAQTQPHTIVYKLKTGQLNNARTAAVPGLQQALKQIGAKDVHQKFPQMQAAANARRALHTDISRIYQANYSSELSFEQVKRALLSTGQVAYVEPVYLREPFHAVSDPHADSTKTTAYYLKLIQAYEAWNVTHGDTNVVIGIIDTGFRIDHLDLKNNIKYNYNDPIDGIDNDGDGYIDNFAGWDFADKDNNVQPAPRWGGHGMGVAGVAGATPNNGIGVAGVGYKTKILPIKVFSSSADGTFGGGYEAIIYAIDKGCKIINLSWGGEVYSQYEQDIINYAVLDRDAVIVSAAGNSKKQANLYPASYANVLSVGGSDKNDNKYKDYTWGYHIDLLAPSFDIYSTSIANTNSYGYNWGSSFASPMVAAAAALVRAQYPHLNAQQVMERVRVTTDKVSHIPANQPFEGMIGSGRLNIKKALKQTKLKAARCTSFAVTGNRSAQSGSTVSFQASFLNVLDPVTNLQVKLSTTSPHISIENPALVLGSMGTMATANNHQSPFQVTIAPDMPFNTTIAFRLDFTDGTYADYQYFELVVNPDFHTLDANNLRLTVNSKGNLGYNGLNLSQGVGMQYKGSSSMLFEGGLMIGVSPERVSDNLRNANWKNDGDFTPVVPARIHYNSTAATQEIRGLMQDTYPSTNTVGVEVKHRSLAWNTETHQDYIIQEFTVKNLTADTLKNVATGLFADWDIGVYYQNAADWDATRNLGYVYNTVGAYPLAGIKLLTPQEPTYYAIDNMGEAGSIAVDDGFTNAEKYNLMANGVSRTKANGFGNGNNVSHVVGGKLAKLAPGESRVVSFAIVAGDNLEALQQHADAAQQKYMQIKSGPAPVAVEEIVCKGSNYTWEPEGGKNYRFYADEEKKKFLGSGASYTLENITADATIYATNADSVFESRVVSARLVLPAAPTLDFSYDQQKIYAGFPVTFTNQSTGGHNLVWSALDTEIRNEEFITLTFPSPGTYSVSITASDNYSCTTYTFTKQIKVLEALAGPAPVPFAQTICPGRSITWAPEGGSRFHFYADSQKEKLIGSGNSYTFTSVTESTTIYAANADSVIESSLSSATITLFPVPTIDFVFEADKIYPGTPVTFVSVSKDALNLAWTFENASLNEYHGERSTVSFPAPGVYRVTLSADGLNGCTDISITKQVNVLALTPDVIEKGITLYPNPADDVINLDLLPDGTEGKFPEIFMTDMTGRKIKPIVRFTSNISAVINLEQIPAGIYQAHIKYSNAYVLRRIVVL</sequence>
<dbReference type="PROSITE" id="PS00137">
    <property type="entry name" value="SUBTILASE_HIS"/>
    <property type="match status" value="1"/>
</dbReference>
<keyword evidence="2 5" id="KW-0645">Protease</keyword>
<dbReference type="RefSeq" id="WP_163915267.1">
    <property type="nucleotide sequence ID" value="NZ_JAAGWD010000005.1"/>
</dbReference>
<dbReference type="PROSITE" id="PS51892">
    <property type="entry name" value="SUBTILASE"/>
    <property type="match status" value="1"/>
</dbReference>
<evidence type="ECO:0000256" key="5">
    <source>
        <dbReference type="PROSITE-ProRule" id="PRU01240"/>
    </source>
</evidence>
<dbReference type="PROSITE" id="PS00136">
    <property type="entry name" value="SUBTILASE_ASP"/>
    <property type="match status" value="1"/>
</dbReference>
<dbReference type="GO" id="GO:0004252">
    <property type="term" value="F:serine-type endopeptidase activity"/>
    <property type="evidence" value="ECO:0007669"/>
    <property type="project" value="UniProtKB-UniRule"/>
</dbReference>
<dbReference type="Gene3D" id="2.60.40.10">
    <property type="entry name" value="Immunoglobulins"/>
    <property type="match status" value="2"/>
</dbReference>
<dbReference type="InterPro" id="IPR022398">
    <property type="entry name" value="Peptidase_S8_His-AS"/>
</dbReference>
<dbReference type="Proteomes" id="UP000474777">
    <property type="component" value="Unassembled WGS sequence"/>
</dbReference>
<accession>A0A6B3LR95</accession>
<proteinExistence type="inferred from homology"/>
<dbReference type="InterPro" id="IPR036852">
    <property type="entry name" value="Peptidase_S8/S53_dom_sf"/>
</dbReference>
<evidence type="ECO:0000259" key="7">
    <source>
        <dbReference type="PROSITE" id="PS50093"/>
    </source>
</evidence>
<organism evidence="8 9">
    <name type="scientific">Pontibacter burrus</name>
    <dbReference type="NCBI Taxonomy" id="2704466"/>
    <lineage>
        <taxon>Bacteria</taxon>
        <taxon>Pseudomonadati</taxon>
        <taxon>Bacteroidota</taxon>
        <taxon>Cytophagia</taxon>
        <taxon>Cytophagales</taxon>
        <taxon>Hymenobacteraceae</taxon>
        <taxon>Pontibacter</taxon>
    </lineage>
</organism>
<dbReference type="EMBL" id="JAAGWD010000005">
    <property type="protein sequence ID" value="NEM98363.1"/>
    <property type="molecule type" value="Genomic_DNA"/>
</dbReference>
<comment type="similarity">
    <text evidence="1 5">Belongs to the peptidase S8 family.</text>
</comment>
<protein>
    <submittedName>
        <fullName evidence="8">S8 family serine peptidase</fullName>
    </submittedName>
</protein>
<dbReference type="SUPFAM" id="SSF52743">
    <property type="entry name" value="Subtilisin-like"/>
    <property type="match status" value="1"/>
</dbReference>
<dbReference type="AlphaFoldDB" id="A0A6B3LR95"/>
<dbReference type="InterPro" id="IPR013783">
    <property type="entry name" value="Ig-like_fold"/>
</dbReference>
<evidence type="ECO:0000313" key="8">
    <source>
        <dbReference type="EMBL" id="NEM98363.1"/>
    </source>
</evidence>
<name>A0A6B3LR95_9BACT</name>
<dbReference type="InterPro" id="IPR022409">
    <property type="entry name" value="PKD/Chitinase_dom"/>
</dbReference>
<dbReference type="CDD" id="cd00146">
    <property type="entry name" value="PKD"/>
    <property type="match status" value="1"/>
</dbReference>
<dbReference type="SMART" id="SM00089">
    <property type="entry name" value="PKD"/>
    <property type="match status" value="2"/>
</dbReference>
<dbReference type="InterPro" id="IPR051048">
    <property type="entry name" value="Peptidase_S8/S53_subtilisin"/>
</dbReference>
<dbReference type="InterPro" id="IPR023827">
    <property type="entry name" value="Peptidase_S8_Asp-AS"/>
</dbReference>
<evidence type="ECO:0000256" key="6">
    <source>
        <dbReference type="SAM" id="SignalP"/>
    </source>
</evidence>
<feature type="domain" description="PKD" evidence="7">
    <location>
        <begin position="962"/>
        <end position="1013"/>
    </location>
</feature>
<gene>
    <name evidence="8" type="ORF">GXP69_11720</name>
</gene>